<keyword evidence="2 6" id="KW-0698">rRNA processing</keyword>
<reference evidence="8 9" key="1">
    <citation type="journal article" date="2016" name="Nat. Commun.">
        <title>Thousands of microbial genomes shed light on interconnected biogeochemical processes in an aquifer system.</title>
        <authorList>
            <person name="Anantharaman K."/>
            <person name="Brown C.T."/>
            <person name="Hug L.A."/>
            <person name="Sharon I."/>
            <person name="Castelle C.J."/>
            <person name="Probst A.J."/>
            <person name="Thomas B.C."/>
            <person name="Singh A."/>
            <person name="Wilkins M.J."/>
            <person name="Karaoz U."/>
            <person name="Brodie E.L."/>
            <person name="Williams K.H."/>
            <person name="Hubbard S.S."/>
            <person name="Banfield J.F."/>
        </authorList>
    </citation>
    <scope>NUCLEOTIDE SEQUENCE [LARGE SCALE GENOMIC DNA]</scope>
</reference>
<keyword evidence="5 6" id="KW-0949">S-adenosyl-L-methionine</keyword>
<name>A0A1F5Z5R5_9BACT</name>
<keyword evidence="3 6" id="KW-0489">Methyltransferase</keyword>
<evidence type="ECO:0000256" key="2">
    <source>
        <dbReference type="ARBA" id="ARBA00022552"/>
    </source>
</evidence>
<dbReference type="SUPFAM" id="SSF53790">
    <property type="entry name" value="Tetrapyrrole methylase"/>
    <property type="match status" value="1"/>
</dbReference>
<dbReference type="PANTHER" id="PTHR46111:SF1">
    <property type="entry name" value="RIBOSOMAL RNA SMALL SUBUNIT METHYLTRANSFERASE I"/>
    <property type="match status" value="1"/>
</dbReference>
<dbReference type="GO" id="GO:0005737">
    <property type="term" value="C:cytoplasm"/>
    <property type="evidence" value="ECO:0007669"/>
    <property type="project" value="UniProtKB-SubCell"/>
</dbReference>
<dbReference type="NCBIfam" id="TIGR00096">
    <property type="entry name" value="16S rRNA (cytidine(1402)-2'-O)-methyltransferase"/>
    <property type="match status" value="1"/>
</dbReference>
<evidence type="ECO:0000313" key="9">
    <source>
        <dbReference type="Proteomes" id="UP000177354"/>
    </source>
</evidence>
<evidence type="ECO:0000256" key="6">
    <source>
        <dbReference type="HAMAP-Rule" id="MF_01877"/>
    </source>
</evidence>
<dbReference type="GO" id="GO:0070677">
    <property type="term" value="F:rRNA (cytosine-2'-O-)-methyltransferase activity"/>
    <property type="evidence" value="ECO:0007669"/>
    <property type="project" value="UniProtKB-UniRule"/>
</dbReference>
<dbReference type="Pfam" id="PF00590">
    <property type="entry name" value="TP_methylase"/>
    <property type="match status" value="1"/>
</dbReference>
<proteinExistence type="inferred from homology"/>
<comment type="catalytic activity">
    <reaction evidence="6">
        <text>cytidine(1402) in 16S rRNA + S-adenosyl-L-methionine = 2'-O-methylcytidine(1402) in 16S rRNA + S-adenosyl-L-homocysteine + H(+)</text>
        <dbReference type="Rhea" id="RHEA:42924"/>
        <dbReference type="Rhea" id="RHEA-COMP:10285"/>
        <dbReference type="Rhea" id="RHEA-COMP:10286"/>
        <dbReference type="ChEBI" id="CHEBI:15378"/>
        <dbReference type="ChEBI" id="CHEBI:57856"/>
        <dbReference type="ChEBI" id="CHEBI:59789"/>
        <dbReference type="ChEBI" id="CHEBI:74495"/>
        <dbReference type="ChEBI" id="CHEBI:82748"/>
        <dbReference type="EC" id="2.1.1.198"/>
    </reaction>
</comment>
<dbReference type="CDD" id="cd11648">
    <property type="entry name" value="RsmI"/>
    <property type="match status" value="1"/>
</dbReference>
<dbReference type="Gene3D" id="3.40.1010.10">
    <property type="entry name" value="Cobalt-precorrin-4 Transmethylase, Domain 1"/>
    <property type="match status" value="1"/>
</dbReference>
<evidence type="ECO:0000256" key="5">
    <source>
        <dbReference type="ARBA" id="ARBA00022691"/>
    </source>
</evidence>
<comment type="subcellular location">
    <subcellularLocation>
        <location evidence="6">Cytoplasm</location>
    </subcellularLocation>
</comment>
<keyword evidence="4 6" id="KW-0808">Transferase</keyword>
<evidence type="ECO:0000256" key="1">
    <source>
        <dbReference type="ARBA" id="ARBA00022490"/>
    </source>
</evidence>
<evidence type="ECO:0000313" key="8">
    <source>
        <dbReference type="EMBL" id="OGG07788.1"/>
    </source>
</evidence>
<accession>A0A1F5Z5R5</accession>
<evidence type="ECO:0000259" key="7">
    <source>
        <dbReference type="Pfam" id="PF00590"/>
    </source>
</evidence>
<dbReference type="InterPro" id="IPR014776">
    <property type="entry name" value="4pyrrole_Mease_sub2"/>
</dbReference>
<organism evidence="8 9">
    <name type="scientific">Candidatus Gottesmanbacteria bacterium RIFCSPHIGHO2_01_FULL_40_15</name>
    <dbReference type="NCBI Taxonomy" id="1798376"/>
    <lineage>
        <taxon>Bacteria</taxon>
        <taxon>Candidatus Gottesmaniibacteriota</taxon>
    </lineage>
</organism>
<feature type="domain" description="Tetrapyrrole methylase" evidence="7">
    <location>
        <begin position="5"/>
        <end position="225"/>
    </location>
</feature>
<evidence type="ECO:0000256" key="4">
    <source>
        <dbReference type="ARBA" id="ARBA00022679"/>
    </source>
</evidence>
<dbReference type="Proteomes" id="UP000177354">
    <property type="component" value="Unassembled WGS sequence"/>
</dbReference>
<comment type="caution">
    <text evidence="8">The sequence shown here is derived from an EMBL/GenBank/DDBJ whole genome shotgun (WGS) entry which is preliminary data.</text>
</comment>
<dbReference type="HAMAP" id="MF_01877">
    <property type="entry name" value="16SrRNA_methyltr_I"/>
    <property type="match status" value="1"/>
</dbReference>
<comment type="function">
    <text evidence="6">Catalyzes the 2'-O-methylation of the ribose of cytidine 1402 (C1402) in 16S rRNA.</text>
</comment>
<protein>
    <recommendedName>
        <fullName evidence="6">Ribosomal RNA small subunit methyltransferase I</fullName>
        <ecNumber evidence="6">2.1.1.198</ecNumber>
    </recommendedName>
    <alternativeName>
        <fullName evidence="6">16S rRNA 2'-O-ribose C1402 methyltransferase</fullName>
    </alternativeName>
    <alternativeName>
        <fullName evidence="6">rRNA (cytidine-2'-O-)-methyltransferase RsmI</fullName>
    </alternativeName>
</protein>
<dbReference type="PIRSF" id="PIRSF005917">
    <property type="entry name" value="MTase_YraL"/>
    <property type="match status" value="1"/>
</dbReference>
<dbReference type="FunFam" id="3.40.1010.10:FF:000007">
    <property type="entry name" value="Ribosomal RNA small subunit methyltransferase I"/>
    <property type="match status" value="1"/>
</dbReference>
<dbReference type="AlphaFoldDB" id="A0A1F5Z5R5"/>
<dbReference type="InterPro" id="IPR000878">
    <property type="entry name" value="4pyrrol_Mease"/>
</dbReference>
<dbReference type="Gene3D" id="3.30.950.10">
    <property type="entry name" value="Methyltransferase, Cobalt-precorrin-4 Transmethylase, Domain 2"/>
    <property type="match status" value="1"/>
</dbReference>
<keyword evidence="1 6" id="KW-0963">Cytoplasm</keyword>
<gene>
    <name evidence="6" type="primary">rsmI</name>
    <name evidence="8" type="ORF">A2777_02700</name>
</gene>
<evidence type="ECO:0000256" key="3">
    <source>
        <dbReference type="ARBA" id="ARBA00022603"/>
    </source>
</evidence>
<dbReference type="PANTHER" id="PTHR46111">
    <property type="entry name" value="RIBOSOMAL RNA SMALL SUBUNIT METHYLTRANSFERASE I"/>
    <property type="match status" value="1"/>
</dbReference>
<sequence>MTGQLFLVSTPIGNLKDITLRALETLFGSDIIACEDVRLTKNLISHFKNKINTGKIKLEGITTKFDAELISYYDEVEQYKTPELIDLLISGKNISLVTDSGTPLISDPGYRLVREAIKKNIRIIPIPGPAAFVSSLITSGFPVNRFLFTGFTPEKSGKRRLFYEEIKKMTGNTAVKPAVVFYESPHRIYKSLEELKSVFGDIKIALSRELTKLHEEILRGTVSEIIKEKQISKGEITVVFFPE</sequence>
<dbReference type="InterPro" id="IPR008189">
    <property type="entry name" value="rRNA_ssu_MeTfrase_I"/>
</dbReference>
<comment type="similarity">
    <text evidence="6">Belongs to the methyltransferase superfamily. RsmI family.</text>
</comment>
<dbReference type="EC" id="2.1.1.198" evidence="6"/>
<dbReference type="InterPro" id="IPR035996">
    <property type="entry name" value="4pyrrol_Methylase_sf"/>
</dbReference>
<dbReference type="EMBL" id="MFJF01000009">
    <property type="protein sequence ID" value="OGG07788.1"/>
    <property type="molecule type" value="Genomic_DNA"/>
</dbReference>
<dbReference type="InterPro" id="IPR014777">
    <property type="entry name" value="4pyrrole_Mease_sub1"/>
</dbReference>